<keyword evidence="2" id="KW-1185">Reference proteome</keyword>
<comment type="caution">
    <text evidence="1">The sequence shown here is derived from an EMBL/GenBank/DDBJ whole genome shotgun (WGS) entry which is preliminary data.</text>
</comment>
<accession>A0ACB7FLN8</accession>
<name>A0ACB7FLN8_NIBAL</name>
<proteinExistence type="predicted"/>
<protein>
    <submittedName>
        <fullName evidence="1">Long-chain fatty acid transport protein 1</fullName>
    </submittedName>
</protein>
<reference evidence="1" key="1">
    <citation type="submission" date="2020-04" db="EMBL/GenBank/DDBJ databases">
        <title>A chromosome-scale assembly and high-density genetic map of the yellow drum (Nibea albiflora) genome.</title>
        <authorList>
            <person name="Xu D."/>
            <person name="Zhang W."/>
            <person name="Chen R."/>
            <person name="Tan P."/>
            <person name="Wang L."/>
            <person name="Song H."/>
            <person name="Tian L."/>
            <person name="Zhu Q."/>
            <person name="Wang B."/>
        </authorList>
    </citation>
    <scope>NUCLEOTIDE SEQUENCE</scope>
    <source>
        <strain evidence="1">ZJHYS-2018</strain>
    </source>
</reference>
<dbReference type="EMBL" id="CM024789">
    <property type="protein sequence ID" value="KAG8015222.1"/>
    <property type="molecule type" value="Genomic_DNA"/>
</dbReference>
<dbReference type="Proteomes" id="UP000805704">
    <property type="component" value="Chromosome 1"/>
</dbReference>
<sequence length="1231" mass="136263">MFHAGPPYATSLPDQARLQPGDALNLQCLAHGSHPIQFEWSRVGRASLPAGAQATKDGRLLIAHVRLSDSGTGWSLTSFHEVVCISVSPDENHGMQLKAVKNSTVMVVISSLYVNECTDNRDICGRGGNCSNLIGSYQCTCHSGYTNDSENSHGHCIDINECTNNSDICGQGGNCSNLNGTYECICHSGYSNNKSSHGHCIDVNECNEAERKRENLCGLKGSCKNNNGSYWCKCQKGYTNYGHERTPCTALDCDKDTSGPTPSLGGLADILLMMKNNCLALSNHNEVKGDGEALLEKLFTATEAILSPGQLNSSEYVTGLLTTVENAIMLIGPQLKANSNKIETTETEAVIAVQRGKTPPTGPIHLTNENAQLQTDWTTAAGTGSYSGIALAALLSYKNLETSVNRSFENLTSADGVNPTFNISSKVVSVVVSNPSTQNLSHPVKITFKHLQEKEESPEMKYICAYWTEEGTWSKNGCTRTNSTSTHTVCVCHHLSSFAVLMALYPMKHTFGLQMVTKIGLTISLLCLILCILTFKFCRSIQGTRTTIHLHLCICLFVADLVFLTGISQTKPVGGCRFVAAMLHYFFLGVFTWMLLEGVQLYRMVVLVFNASIRPLYLYLTGYGMPLGIVIISAIIRPYGYGTDEHCWLSLNDGLIWSFFGPVCLIILLNVFFFIVTVWKLAEKFTSLNPDLSKLHKIKAFTVTAIAQMCILGLMWVFGAFLFQENSLVVAYIFTLLNSLQGALVFIMHCLLSKQVRDEYAHFLSCICTPQKKKYSDFSSTNPSSSQSQFNANAPDCLPAVSEVSGSLRPDMVLFSSSERDNEEKLCGLQVQSLDALLEHSPKHPPHYTPRKEFNDRLFYIYTSGTTGMPKAAVVVHSRYFRIASFGFHSFGFRHDDILYNCLPLYHSAVRRKFSGSRFWDDCVKHNCTVTQPFHPSEAHHRVRVAIGNGLRPAVWEEFVRRFRIRRIGEFYGATECNCSLINIDGKVGACGFNSRILPSFYPIRLIRVQEETGELLRDSKGLCIPCLPGEPGMLVGRINYTDPLRRFDGYIDKDSTNKKIARNVFKMGDSVYVSGDMLVMDEYGYIYFRDRSGDTFRWRGENVSTTEVEGTLSGLLGHTDVAVYGVSVPGVEGKAGMAAIGHTGGQFDFDAFLIAVQKALPSYARPVFLRLMPSVDTTGTFKIQKTRLQREGYKPQDSSEKIYFLNSRAGRYEAVTDELYSAITEGRACL</sequence>
<evidence type="ECO:0000313" key="2">
    <source>
        <dbReference type="Proteomes" id="UP000805704"/>
    </source>
</evidence>
<gene>
    <name evidence="1" type="primary">SLC27A1</name>
    <name evidence="1" type="ORF">GBF38_022562</name>
</gene>
<evidence type="ECO:0000313" key="1">
    <source>
        <dbReference type="EMBL" id="KAG8015222.1"/>
    </source>
</evidence>
<organism evidence="1 2">
    <name type="scientific">Nibea albiflora</name>
    <name type="common">Yellow drum</name>
    <name type="synonym">Corvina albiflora</name>
    <dbReference type="NCBI Taxonomy" id="240163"/>
    <lineage>
        <taxon>Eukaryota</taxon>
        <taxon>Metazoa</taxon>
        <taxon>Chordata</taxon>
        <taxon>Craniata</taxon>
        <taxon>Vertebrata</taxon>
        <taxon>Euteleostomi</taxon>
        <taxon>Actinopterygii</taxon>
        <taxon>Neopterygii</taxon>
        <taxon>Teleostei</taxon>
        <taxon>Neoteleostei</taxon>
        <taxon>Acanthomorphata</taxon>
        <taxon>Eupercaria</taxon>
        <taxon>Sciaenidae</taxon>
        <taxon>Nibea</taxon>
    </lineage>
</organism>